<keyword evidence="9" id="KW-0547">Nucleotide-binding</keyword>
<keyword evidence="11" id="KW-0067">ATP-binding</keyword>
<dbReference type="GO" id="GO:0007010">
    <property type="term" value="P:cytoskeleton organization"/>
    <property type="evidence" value="ECO:0007669"/>
    <property type="project" value="TreeGrafter"/>
</dbReference>
<feature type="region of interest" description="Disordered" evidence="15">
    <location>
        <begin position="32"/>
        <end position="65"/>
    </location>
</feature>
<evidence type="ECO:0000313" key="20">
    <source>
        <dbReference type="Proteomes" id="UP000675900"/>
    </source>
</evidence>
<dbReference type="InterPro" id="IPR036034">
    <property type="entry name" value="PDZ_sf"/>
</dbReference>
<dbReference type="FunFam" id="1.20.1480.20:FF:000001">
    <property type="entry name" value="microtubule-associated serine/threonine-protein kinase 4 isoform X1"/>
    <property type="match status" value="1"/>
</dbReference>
<keyword evidence="7" id="KW-0597">Phosphoprotein</keyword>
<feature type="compositionally biased region" description="Polar residues" evidence="15">
    <location>
        <begin position="90"/>
        <end position="101"/>
    </location>
</feature>
<dbReference type="InterPro" id="IPR050236">
    <property type="entry name" value="Ser_Thr_kinase_AGC"/>
</dbReference>
<comment type="subcellular location">
    <subcellularLocation>
        <location evidence="2">Cytoplasm</location>
    </subcellularLocation>
</comment>
<evidence type="ECO:0000256" key="12">
    <source>
        <dbReference type="ARBA" id="ARBA00022842"/>
    </source>
</evidence>
<dbReference type="FunFam" id="1.10.510.10:FF:000012">
    <property type="entry name" value="microtubule-associated serine/threonine-protein kinase 2 isoform X1"/>
    <property type="match status" value="1"/>
</dbReference>
<reference evidence="19" key="2">
    <citation type="submission" date="2025-09" db="UniProtKB">
        <authorList>
            <consortium name="Ensembl"/>
        </authorList>
    </citation>
    <scope>IDENTIFICATION</scope>
</reference>
<evidence type="ECO:0000256" key="5">
    <source>
        <dbReference type="ARBA" id="ARBA00022490"/>
    </source>
</evidence>
<dbReference type="GO" id="GO:0004674">
    <property type="term" value="F:protein serine/threonine kinase activity"/>
    <property type="evidence" value="ECO:0007669"/>
    <property type="project" value="UniProtKB-KW"/>
</dbReference>
<keyword evidence="8" id="KW-0808">Transferase</keyword>
<feature type="region of interest" description="Disordered" evidence="15">
    <location>
        <begin position="1089"/>
        <end position="1136"/>
    </location>
</feature>
<evidence type="ECO:0000256" key="11">
    <source>
        <dbReference type="ARBA" id="ARBA00022840"/>
    </source>
</evidence>
<dbReference type="PROSITE" id="PS00108">
    <property type="entry name" value="PROTEIN_KINASE_ST"/>
    <property type="match status" value="1"/>
</dbReference>
<evidence type="ECO:0000256" key="8">
    <source>
        <dbReference type="ARBA" id="ARBA00022679"/>
    </source>
</evidence>
<keyword evidence="5" id="KW-0963">Cytoplasm</keyword>
<name>A0A8C9KKN5_PANTA</name>
<dbReference type="InterPro" id="IPR000719">
    <property type="entry name" value="Prot_kinase_dom"/>
</dbReference>
<accession>A0A8C9KKN5</accession>
<keyword evidence="10" id="KW-0418">Kinase</keyword>
<evidence type="ECO:0000256" key="10">
    <source>
        <dbReference type="ARBA" id="ARBA00022777"/>
    </source>
</evidence>
<dbReference type="InterPro" id="IPR023142">
    <property type="entry name" value="MAST_pre-PK_dom_sf"/>
</dbReference>
<dbReference type="Gene3D" id="3.30.200.20">
    <property type="entry name" value="Phosphorylase Kinase, domain 1"/>
    <property type="match status" value="1"/>
</dbReference>
<feature type="region of interest" description="Disordered" evidence="15">
    <location>
        <begin position="731"/>
        <end position="750"/>
    </location>
</feature>
<feature type="region of interest" description="Disordered" evidence="15">
    <location>
        <begin position="765"/>
        <end position="896"/>
    </location>
</feature>
<dbReference type="InterPro" id="IPR001478">
    <property type="entry name" value="PDZ"/>
</dbReference>
<dbReference type="Ensembl" id="ENSPTIT00000030040.1">
    <property type="protein sequence ID" value="ENSPTIP00000025514.1"/>
    <property type="gene ID" value="ENSPTIG00000021248.1"/>
</dbReference>
<dbReference type="CDD" id="cd05609">
    <property type="entry name" value="STKc_MAST"/>
    <property type="match status" value="1"/>
</dbReference>
<keyword evidence="6" id="KW-0723">Serine/threonine-protein kinase</keyword>
<feature type="domain" description="PDZ" evidence="17">
    <location>
        <begin position="951"/>
        <end position="1039"/>
    </location>
</feature>
<feature type="compositionally biased region" description="Polar residues" evidence="15">
    <location>
        <begin position="56"/>
        <end position="65"/>
    </location>
</feature>
<feature type="compositionally biased region" description="Low complexity" evidence="15">
    <location>
        <begin position="830"/>
        <end position="848"/>
    </location>
</feature>
<dbReference type="GO" id="GO:0005737">
    <property type="term" value="C:cytoplasm"/>
    <property type="evidence" value="ECO:0007669"/>
    <property type="project" value="UniProtKB-SubCell"/>
</dbReference>
<evidence type="ECO:0000259" key="16">
    <source>
        <dbReference type="PROSITE" id="PS50011"/>
    </source>
</evidence>
<dbReference type="InterPro" id="IPR037711">
    <property type="entry name" value="MAST"/>
</dbReference>
<feature type="compositionally biased region" description="Low complexity" evidence="15">
    <location>
        <begin position="765"/>
        <end position="775"/>
    </location>
</feature>
<feature type="compositionally biased region" description="Basic and acidic residues" evidence="15">
    <location>
        <begin position="1173"/>
        <end position="1184"/>
    </location>
</feature>
<evidence type="ECO:0000256" key="7">
    <source>
        <dbReference type="ARBA" id="ARBA00022553"/>
    </source>
</evidence>
<evidence type="ECO:0000259" key="17">
    <source>
        <dbReference type="PROSITE" id="PS50106"/>
    </source>
</evidence>
<feature type="region of interest" description="Disordered" evidence="15">
    <location>
        <begin position="344"/>
        <end position="368"/>
    </location>
</feature>
<comment type="catalytic activity">
    <reaction evidence="13">
        <text>L-threonyl-[protein] + ATP = O-phospho-L-threonyl-[protein] + ADP + H(+)</text>
        <dbReference type="Rhea" id="RHEA:46608"/>
        <dbReference type="Rhea" id="RHEA-COMP:11060"/>
        <dbReference type="Rhea" id="RHEA-COMP:11605"/>
        <dbReference type="ChEBI" id="CHEBI:15378"/>
        <dbReference type="ChEBI" id="CHEBI:30013"/>
        <dbReference type="ChEBI" id="CHEBI:30616"/>
        <dbReference type="ChEBI" id="CHEBI:61977"/>
        <dbReference type="ChEBI" id="CHEBI:456216"/>
        <dbReference type="EC" id="2.7.11.1"/>
    </reaction>
</comment>
<feature type="region of interest" description="Disordered" evidence="15">
    <location>
        <begin position="909"/>
        <end position="950"/>
    </location>
</feature>
<feature type="compositionally biased region" description="Low complexity" evidence="15">
    <location>
        <begin position="916"/>
        <end position="943"/>
    </location>
</feature>
<evidence type="ECO:0000256" key="6">
    <source>
        <dbReference type="ARBA" id="ARBA00022527"/>
    </source>
</evidence>
<dbReference type="SUPFAM" id="SSF50156">
    <property type="entry name" value="PDZ domain-like"/>
    <property type="match status" value="1"/>
</dbReference>
<dbReference type="SUPFAM" id="SSF140482">
    <property type="entry name" value="MAST3 pre-PK domain-like"/>
    <property type="match status" value="1"/>
</dbReference>
<dbReference type="FunFam" id="2.30.42.10:FF:000008">
    <property type="entry name" value="microtubule-associated serine/threonine-protein kinase 4 isoform X2"/>
    <property type="match status" value="1"/>
</dbReference>
<comment type="catalytic activity">
    <reaction evidence="14">
        <text>L-seryl-[protein] + ATP = O-phospho-L-seryl-[protein] + ADP + H(+)</text>
        <dbReference type="Rhea" id="RHEA:17989"/>
        <dbReference type="Rhea" id="RHEA-COMP:9863"/>
        <dbReference type="Rhea" id="RHEA-COMP:11604"/>
        <dbReference type="ChEBI" id="CHEBI:15378"/>
        <dbReference type="ChEBI" id="CHEBI:29999"/>
        <dbReference type="ChEBI" id="CHEBI:30616"/>
        <dbReference type="ChEBI" id="CHEBI:83421"/>
        <dbReference type="ChEBI" id="CHEBI:456216"/>
        <dbReference type="EC" id="2.7.11.1"/>
    </reaction>
</comment>
<comment type="similarity">
    <text evidence="3">Belongs to the protein kinase superfamily. AGC Ser/Thr protein kinase family.</text>
</comment>
<evidence type="ECO:0000256" key="4">
    <source>
        <dbReference type="ARBA" id="ARBA00012513"/>
    </source>
</evidence>
<dbReference type="InterPro" id="IPR000961">
    <property type="entry name" value="AGC-kinase_C"/>
</dbReference>
<dbReference type="PROSITE" id="PS50106">
    <property type="entry name" value="PDZ"/>
    <property type="match status" value="1"/>
</dbReference>
<comment type="cofactor">
    <cofactor evidence="1">
        <name>Mg(2+)</name>
        <dbReference type="ChEBI" id="CHEBI:18420"/>
    </cofactor>
</comment>
<feature type="region of interest" description="Disordered" evidence="15">
    <location>
        <begin position="139"/>
        <end position="167"/>
    </location>
</feature>
<gene>
    <name evidence="19" type="primary">MAST3</name>
</gene>
<evidence type="ECO:0000313" key="19">
    <source>
        <dbReference type="Ensembl" id="ENSPTIP00000025514.1"/>
    </source>
</evidence>
<evidence type="ECO:0000256" key="14">
    <source>
        <dbReference type="ARBA" id="ARBA00048679"/>
    </source>
</evidence>
<evidence type="ECO:0000256" key="9">
    <source>
        <dbReference type="ARBA" id="ARBA00022741"/>
    </source>
</evidence>
<dbReference type="GO" id="GO:0035556">
    <property type="term" value="P:intracellular signal transduction"/>
    <property type="evidence" value="ECO:0007669"/>
    <property type="project" value="TreeGrafter"/>
</dbReference>
<dbReference type="PROSITE" id="PS50011">
    <property type="entry name" value="PROTEIN_KINASE_DOM"/>
    <property type="match status" value="1"/>
</dbReference>
<dbReference type="InterPro" id="IPR008271">
    <property type="entry name" value="Ser/Thr_kinase_AS"/>
</dbReference>
<feature type="domain" description="AGC-kinase C-terminal" evidence="18">
    <location>
        <begin position="649"/>
        <end position="720"/>
    </location>
</feature>
<dbReference type="PROSITE" id="PS51285">
    <property type="entry name" value="AGC_KINASE_CTER"/>
    <property type="match status" value="1"/>
</dbReference>
<feature type="domain" description="Protein kinase" evidence="16">
    <location>
        <begin position="375"/>
        <end position="648"/>
    </location>
</feature>
<evidence type="ECO:0000256" key="2">
    <source>
        <dbReference type="ARBA" id="ARBA00004496"/>
    </source>
</evidence>
<dbReference type="Pfam" id="PF00069">
    <property type="entry name" value="Pkinase"/>
    <property type="match status" value="1"/>
</dbReference>
<dbReference type="SMART" id="SM00228">
    <property type="entry name" value="PDZ"/>
    <property type="match status" value="1"/>
</dbReference>
<dbReference type="GeneTree" id="ENSGT00940000157166"/>
<dbReference type="Pfam" id="PF08926">
    <property type="entry name" value="DUF1908"/>
    <property type="match status" value="1"/>
</dbReference>
<evidence type="ECO:0000256" key="15">
    <source>
        <dbReference type="SAM" id="MobiDB-lite"/>
    </source>
</evidence>
<dbReference type="GO" id="GO:0000287">
    <property type="term" value="F:magnesium ion binding"/>
    <property type="evidence" value="ECO:0007669"/>
    <property type="project" value="InterPro"/>
</dbReference>
<proteinExistence type="inferred from homology"/>
<evidence type="ECO:0000256" key="1">
    <source>
        <dbReference type="ARBA" id="ARBA00001946"/>
    </source>
</evidence>
<dbReference type="Gene3D" id="1.10.510.10">
    <property type="entry name" value="Transferase(Phosphotransferase) domain 1"/>
    <property type="match status" value="1"/>
</dbReference>
<keyword evidence="12" id="KW-0460">Magnesium</keyword>
<feature type="compositionally biased region" description="Basic and acidic residues" evidence="15">
    <location>
        <begin position="734"/>
        <end position="750"/>
    </location>
</feature>
<reference evidence="19" key="1">
    <citation type="submission" date="2025-08" db="UniProtKB">
        <authorList>
            <consortium name="Ensembl"/>
        </authorList>
    </citation>
    <scope>IDENTIFICATION</scope>
</reference>
<dbReference type="AlphaFoldDB" id="A0A8C9KKN5"/>
<dbReference type="Proteomes" id="UP000675900">
    <property type="component" value="Unassembled WGS sequence"/>
</dbReference>
<protein>
    <recommendedName>
        <fullName evidence="4">non-specific serine/threonine protein kinase</fullName>
        <ecNumber evidence="4">2.7.11.1</ecNumber>
    </recommendedName>
</protein>
<dbReference type="PANTHER" id="PTHR24356">
    <property type="entry name" value="SERINE/THREONINE-PROTEIN KINASE"/>
    <property type="match status" value="1"/>
</dbReference>
<sequence length="1225" mass="134028">MSGTGRICIFLSRELRTIQRIELGGVCRSGNRKSLVVGTPSPTLSRPLSPLSVPTAGNSPLDSPRNFSAASAVNFPFARRADGRRWSLASLPSSGYGTNTPSSTVSSSSSSRERLHQLPFQPTPDELCFLSKHFRSSESVADEEGGHRSPHLRPRSRSLSPGRTTGNFDNEIVMMNHVYRERFPKATAQMEGRLEEFLAAFAPGARLALADGVLGFIHHQIVELARDCLAKSGEALVTSRYFMEMQEKLERLRPGEGGGAHERSDSEEVGFIVQLVRKLLIIISRPARLLECLEFDPEEFYHLLEAAEGQAREGQGIKTDLPQYIIGQLGLAKDPLEEMVPLSHLEEGGQPPAPESPESRALVGPSRRKPCENDFETIKLISNGAYGAVYLVRHRDTRQRFAIKKINKQNLILRNQIQQVFVERDILTFAENPFVVSMFCSFETRRHLCMVMEYVEGGDCATLLKNMGPLPVDMARMYFAETVLALEYLHNYGIVHRDLKPDNLLITSLGHIKLTDFGLSKIGLMSMATNLYEGHIEKDTREFVDKQVCGTPEYIAPEVIFRQGYGKPVDWWAMGVVLYEFLVGCVPFFGDTPEELFGQVVSDEIMWPEGDEALPADAQDLITRLLRQSPLDRLGTGGTHEVKQHPFFRTLDWAGLLRHKAEFVPQLEAEDDTSYFDTRSERYRHLGSEDEETNDEESSTEIPQFSSCSHRFIKVYSSSEFLAAQPTPTFAERSFSEDREEGWERSGEAEYGRRLSMDIRLRSWTSSGTSCPSSSQPERGPSPSLLSTISLDTMPKFAFSSEDEGASPASAGPKRPIFILGEPDPPPAATPVMPKPSSLSADPAALSHARLRSNSIGTRHSTPRALDAGRGRRLGGQRDPAPEKSRASPSGGRVPKSASVSALSLIITADDGSGGPLMSPLSPRSLSSNPSSRDSSPSRDPSPVCGSLRPPIVIHSSGKKYGFSLRAIRVYMGDSDVYTVHHVVWSVEEGSPAQEAGLRAGDLITHINGESVLGLVHMDVVELLLKSGNKIALRTTALENTSIKVGPARKNVAKGRMARRKRACFRRVCILERSFRGRKGWGLGPMSVRDSQGQTPLGSLGQHPVMGGPGWGTPEGKQGRPPGGGPCSKKPSRPPLYPDFEGLRVSVPPFLSSDQVSSAAEAWGGGAVTGQMMDRRDSFKKQEAVQEVSFDEPPEEAAGPLTSVPQIAVEGAEAVPGALGPAGKD</sequence>
<dbReference type="InterPro" id="IPR041489">
    <property type="entry name" value="PDZ_6"/>
</dbReference>
<organism evidence="19 20">
    <name type="scientific">Panthera tigris altaica</name>
    <name type="common">Siberian tiger</name>
    <dbReference type="NCBI Taxonomy" id="74533"/>
    <lineage>
        <taxon>Eukaryota</taxon>
        <taxon>Metazoa</taxon>
        <taxon>Chordata</taxon>
        <taxon>Craniata</taxon>
        <taxon>Vertebrata</taxon>
        <taxon>Euteleostomi</taxon>
        <taxon>Mammalia</taxon>
        <taxon>Eutheria</taxon>
        <taxon>Laurasiatheria</taxon>
        <taxon>Carnivora</taxon>
        <taxon>Feliformia</taxon>
        <taxon>Felidae</taxon>
        <taxon>Pantherinae</taxon>
        <taxon>Panthera</taxon>
    </lineage>
</organism>
<dbReference type="Gene3D" id="2.30.42.10">
    <property type="match status" value="1"/>
</dbReference>
<dbReference type="InterPro" id="IPR011009">
    <property type="entry name" value="Kinase-like_dom_sf"/>
</dbReference>
<dbReference type="GO" id="GO:0005524">
    <property type="term" value="F:ATP binding"/>
    <property type="evidence" value="ECO:0007669"/>
    <property type="project" value="UniProtKB-KW"/>
</dbReference>
<dbReference type="Gene3D" id="1.20.1480.20">
    <property type="entry name" value="MAST3 pre-PK domain-like"/>
    <property type="match status" value="1"/>
</dbReference>
<dbReference type="SMART" id="SM00220">
    <property type="entry name" value="S_TKc"/>
    <property type="match status" value="1"/>
</dbReference>
<evidence type="ECO:0000259" key="18">
    <source>
        <dbReference type="PROSITE" id="PS51285"/>
    </source>
</evidence>
<feature type="compositionally biased region" description="Low complexity" evidence="15">
    <location>
        <begin position="39"/>
        <end position="55"/>
    </location>
</feature>
<dbReference type="InterPro" id="IPR015022">
    <property type="entry name" value="MAST_pre-PK_dom"/>
</dbReference>
<dbReference type="FunFam" id="3.30.200.20:FF:000457">
    <property type="entry name" value="Microtubule-associated serine/threonine-protein kinase"/>
    <property type="match status" value="1"/>
</dbReference>
<evidence type="ECO:0000256" key="13">
    <source>
        <dbReference type="ARBA" id="ARBA00047899"/>
    </source>
</evidence>
<dbReference type="EC" id="2.7.11.1" evidence="4"/>
<feature type="region of interest" description="Disordered" evidence="15">
    <location>
        <begin position="90"/>
        <end position="115"/>
    </location>
</feature>
<keyword evidence="20" id="KW-1185">Reference proteome</keyword>
<evidence type="ECO:0000256" key="3">
    <source>
        <dbReference type="ARBA" id="ARBA00009903"/>
    </source>
</evidence>
<feature type="region of interest" description="Disordered" evidence="15">
    <location>
        <begin position="1168"/>
        <end position="1202"/>
    </location>
</feature>
<dbReference type="Pfam" id="PF17820">
    <property type="entry name" value="PDZ_6"/>
    <property type="match status" value="1"/>
</dbReference>
<dbReference type="PANTHER" id="PTHR24356:SF140">
    <property type="entry name" value="MICROTUBULE-ASSOCIATED SERINE_THREONINE-PROTEIN KINASE 3"/>
    <property type="match status" value="1"/>
</dbReference>
<dbReference type="SUPFAM" id="SSF56112">
    <property type="entry name" value="Protein kinase-like (PK-like)"/>
    <property type="match status" value="1"/>
</dbReference>
<dbReference type="CDD" id="cd23075">
    <property type="entry name" value="PDZ_MAST3"/>
    <property type="match status" value="1"/>
</dbReference>